<proteinExistence type="predicted"/>
<organism evidence="1 2">
    <name type="scientific">Aspergillus welwitschiae</name>
    <dbReference type="NCBI Taxonomy" id="1341132"/>
    <lineage>
        <taxon>Eukaryota</taxon>
        <taxon>Fungi</taxon>
        <taxon>Dikarya</taxon>
        <taxon>Ascomycota</taxon>
        <taxon>Pezizomycotina</taxon>
        <taxon>Eurotiomycetes</taxon>
        <taxon>Eurotiomycetidae</taxon>
        <taxon>Eurotiales</taxon>
        <taxon>Aspergillaceae</taxon>
        <taxon>Aspergillus</taxon>
        <taxon>Aspergillus subgen. Circumdati</taxon>
    </lineage>
</organism>
<dbReference type="GeneID" id="38144234"/>
<dbReference type="Proteomes" id="UP000253729">
    <property type="component" value="Unassembled WGS sequence"/>
</dbReference>
<dbReference type="AlphaFoldDB" id="A0A3F3QIP4"/>
<protein>
    <submittedName>
        <fullName evidence="1">Uncharacterized protein</fullName>
    </submittedName>
</protein>
<sequence length="76" mass="8853">MQISRMNRQIFRGNPRIRLHLRAVDKEPRLIIPLSGLLIFSATKWLVPKSESLARRPVYSTIGYLELLLHEAISRD</sequence>
<reference evidence="1 2" key="1">
    <citation type="submission" date="2018-07" db="EMBL/GenBank/DDBJ databases">
        <title>The genomes of Aspergillus section Nigri reveals drivers in fungal speciation.</title>
        <authorList>
            <consortium name="DOE Joint Genome Institute"/>
            <person name="Vesth T.C."/>
            <person name="Nybo J."/>
            <person name="Theobald S."/>
            <person name="Brandl J."/>
            <person name="Frisvad J.C."/>
            <person name="Nielsen K.F."/>
            <person name="Lyhne E.K."/>
            <person name="Kogle M.E."/>
            <person name="Kuo A."/>
            <person name="Riley R."/>
            <person name="Clum A."/>
            <person name="Nolan M."/>
            <person name="Lipzen A."/>
            <person name="Salamov A."/>
            <person name="Henrissat B."/>
            <person name="Wiebenga A."/>
            <person name="De vries R.P."/>
            <person name="Grigoriev I.V."/>
            <person name="Mortensen U.H."/>
            <person name="Andersen M.R."/>
            <person name="Baker S.E."/>
        </authorList>
    </citation>
    <scope>NUCLEOTIDE SEQUENCE [LARGE SCALE GENOMIC DNA]</scope>
    <source>
        <strain evidence="1 2">CBS 139.54b</strain>
    </source>
</reference>
<evidence type="ECO:0000313" key="1">
    <source>
        <dbReference type="EMBL" id="RDH38819.1"/>
    </source>
</evidence>
<gene>
    <name evidence="1" type="ORF">BDQ94DRAFT_48259</name>
</gene>
<evidence type="ECO:0000313" key="2">
    <source>
        <dbReference type="Proteomes" id="UP000253729"/>
    </source>
</evidence>
<dbReference type="EMBL" id="KZ852033">
    <property type="protein sequence ID" value="RDH38819.1"/>
    <property type="molecule type" value="Genomic_DNA"/>
</dbReference>
<accession>A0A3F3QIP4</accession>
<dbReference type="RefSeq" id="XP_026631841.1">
    <property type="nucleotide sequence ID" value="XM_026775878.1"/>
</dbReference>
<name>A0A3F3QIP4_9EURO</name>
<keyword evidence="2" id="KW-1185">Reference proteome</keyword>